<dbReference type="eggNOG" id="ENOG502ZUAJ">
    <property type="taxonomic scope" value="Bacteria"/>
</dbReference>
<sequence length="137" mass="14542">MSIPAEAMAQTPEGAVAFVRFYYDQLNAAWAAPNSSSLEGLADPTCGTCSNNREHAKELLTAGERVKGDSVTLISASPAAGAPEGQEFVDVELHQLPAEIVAADGSVVRTVNDRKGMLRAVVIWRNDGWLIYGIATP</sequence>
<dbReference type="OrthoDB" id="4838930at2"/>
<feature type="domain" description="DUF6318" evidence="1">
    <location>
        <begin position="3"/>
        <end position="131"/>
    </location>
</feature>
<evidence type="ECO:0000313" key="3">
    <source>
        <dbReference type="Proteomes" id="UP000013167"/>
    </source>
</evidence>
<keyword evidence="3" id="KW-1185">Reference proteome</keyword>
<dbReference type="Proteomes" id="UP000013167">
    <property type="component" value="Unassembled WGS sequence"/>
</dbReference>
<dbReference type="EMBL" id="CAIZ01000098">
    <property type="protein sequence ID" value="CCH69670.1"/>
    <property type="molecule type" value="Genomic_DNA"/>
</dbReference>
<proteinExistence type="predicted"/>
<reference evidence="2 3" key="1">
    <citation type="journal article" date="2013" name="ISME J.">
        <title>A metabolic model for members of the genus Tetrasphaera involved in enhanced biological phosphorus removal.</title>
        <authorList>
            <person name="Kristiansen R."/>
            <person name="Nguyen H.T.T."/>
            <person name="Saunders A.M."/>
            <person name="Nielsen J.L."/>
            <person name="Wimmer R."/>
            <person name="Le V.Q."/>
            <person name="McIlroy S.J."/>
            <person name="Petrovski S."/>
            <person name="Seviour R.J."/>
            <person name="Calteau A."/>
            <person name="Nielsen K.L."/>
            <person name="Nielsen P.H."/>
        </authorList>
    </citation>
    <scope>NUCLEOTIDE SEQUENCE [LARGE SCALE GENOMIC DNA]</scope>
    <source>
        <strain evidence="2 3">Lp2</strain>
    </source>
</reference>
<accession>N0E1S8</accession>
<name>N0E1S8_9MICO</name>
<protein>
    <recommendedName>
        <fullName evidence="1">DUF6318 domain-containing protein</fullName>
    </recommendedName>
</protein>
<dbReference type="AlphaFoldDB" id="N0E1S8"/>
<dbReference type="HOGENOM" id="CLU_1864182_0_0_11"/>
<comment type="caution">
    <text evidence="2">The sequence shown here is derived from an EMBL/GenBank/DDBJ whole genome shotgun (WGS) entry which is preliminary data.</text>
</comment>
<organism evidence="2 3">
    <name type="scientific">Phycicoccus elongatus Lp2</name>
    <dbReference type="NCBI Taxonomy" id="1193181"/>
    <lineage>
        <taxon>Bacteria</taxon>
        <taxon>Bacillati</taxon>
        <taxon>Actinomycetota</taxon>
        <taxon>Actinomycetes</taxon>
        <taxon>Micrococcales</taxon>
        <taxon>Intrasporangiaceae</taxon>
        <taxon>Phycicoccus</taxon>
    </lineage>
</organism>
<dbReference type="InterPro" id="IPR046281">
    <property type="entry name" value="DUF6318"/>
</dbReference>
<gene>
    <name evidence="2" type="ORF">BN10_300011</name>
</gene>
<evidence type="ECO:0000259" key="1">
    <source>
        <dbReference type="Pfam" id="PF19843"/>
    </source>
</evidence>
<evidence type="ECO:0000313" key="2">
    <source>
        <dbReference type="EMBL" id="CCH69670.1"/>
    </source>
</evidence>
<dbReference type="STRING" id="1193181.BN10_300011"/>
<dbReference type="Pfam" id="PF19843">
    <property type="entry name" value="DUF6318"/>
    <property type="match status" value="1"/>
</dbReference>